<sequence length="249" mass="27901">MADISYKLKTIHNKILAASAVRSLEDQCIQPHLIAVSKHQPIEAIITAYEVGQRHFGENYINELSKKANSNKILEKCLDIKWHLIGHVQTNNINKLLKVPNLDVIETVNSEKIAIALNNAWEKFRKIENSKLKIMIQVNTSKELAKSGCDINNVSSVVKYILDKCPCLQFLGLMTIGKFGYDLSKGPNPDFLTLKKCKDKICDELSIHPRHVKLSMGMSADFEHAIEIGSSYIRVGTAIFGERPATTTN</sequence>
<feature type="modified residue" description="N6-(pyridoxal phosphate)lysine" evidence="2 3">
    <location>
        <position position="38"/>
    </location>
</feature>
<comment type="similarity">
    <text evidence="2 4">Belongs to the pyridoxal phosphate-binding protein YggS/PROSC family.</text>
</comment>
<accession>A0AAJ6YFF4</accession>
<dbReference type="CDD" id="cd06822">
    <property type="entry name" value="PLPDE_III_YBL036c_euk"/>
    <property type="match status" value="1"/>
</dbReference>
<dbReference type="KEGG" id="csol:105361553"/>
<feature type="domain" description="Alanine racemase N-terminal" evidence="5">
    <location>
        <begin position="30"/>
        <end position="244"/>
    </location>
</feature>
<dbReference type="SUPFAM" id="SSF51419">
    <property type="entry name" value="PLP-binding barrel"/>
    <property type="match status" value="1"/>
</dbReference>
<evidence type="ECO:0000256" key="3">
    <source>
        <dbReference type="PIRSR" id="PIRSR004848-1"/>
    </source>
</evidence>
<proteinExistence type="inferred from homology"/>
<evidence type="ECO:0000259" key="5">
    <source>
        <dbReference type="Pfam" id="PF01168"/>
    </source>
</evidence>
<comment type="function">
    <text evidence="2">Pyridoxal 5'-phosphate (PLP)-binding protein, which may be involved in intracellular homeostatic regulation of pyridoxal 5'-phosphate (PLP), the active form of vitamin B6.</text>
</comment>
<dbReference type="InterPro" id="IPR001608">
    <property type="entry name" value="Ala_racemase_N"/>
</dbReference>
<dbReference type="InterPro" id="IPR011078">
    <property type="entry name" value="PyrdxlP_homeostasis"/>
</dbReference>
<dbReference type="PANTHER" id="PTHR10146:SF14">
    <property type="entry name" value="PYRIDOXAL PHOSPHATE HOMEOSTASIS PROTEIN"/>
    <property type="match status" value="1"/>
</dbReference>
<dbReference type="AlphaFoldDB" id="A0AAJ6YFF4"/>
<keyword evidence="6" id="KW-1185">Reference proteome</keyword>
<reference evidence="7" key="1">
    <citation type="submission" date="2025-08" db="UniProtKB">
        <authorList>
            <consortium name="RefSeq"/>
        </authorList>
    </citation>
    <scope>IDENTIFICATION</scope>
</reference>
<evidence type="ECO:0000256" key="1">
    <source>
        <dbReference type="ARBA" id="ARBA00022898"/>
    </source>
</evidence>
<dbReference type="FunFam" id="3.20.20.10:FF:000007">
    <property type="entry name" value="Pyridoxal phosphate homeostasis protein"/>
    <property type="match status" value="1"/>
</dbReference>
<dbReference type="InterPro" id="IPR029066">
    <property type="entry name" value="PLP-binding_barrel"/>
</dbReference>
<dbReference type="PIRSF" id="PIRSF004848">
    <property type="entry name" value="YBL036c_PLPDEIII"/>
    <property type="match status" value="1"/>
</dbReference>
<evidence type="ECO:0000256" key="4">
    <source>
        <dbReference type="RuleBase" id="RU004514"/>
    </source>
</evidence>
<dbReference type="HAMAP" id="MF_02087">
    <property type="entry name" value="PLP_homeostasis"/>
    <property type="match status" value="1"/>
</dbReference>
<gene>
    <name evidence="7" type="primary">LOC105361553</name>
</gene>
<dbReference type="RefSeq" id="XP_011497077.1">
    <property type="nucleotide sequence ID" value="XM_011498775.1"/>
</dbReference>
<dbReference type="GO" id="GO:0030170">
    <property type="term" value="F:pyridoxal phosphate binding"/>
    <property type="evidence" value="ECO:0007669"/>
    <property type="project" value="UniProtKB-UniRule"/>
</dbReference>
<comment type="cofactor">
    <cofactor evidence="3">
        <name>pyridoxal 5'-phosphate</name>
        <dbReference type="ChEBI" id="CHEBI:597326"/>
    </cofactor>
</comment>
<evidence type="ECO:0000313" key="6">
    <source>
        <dbReference type="Proteomes" id="UP000695007"/>
    </source>
</evidence>
<evidence type="ECO:0000313" key="7">
    <source>
        <dbReference type="RefSeq" id="XP_011497077.1"/>
    </source>
</evidence>
<name>A0AAJ6YFF4_9HYME</name>
<keyword evidence="1 2" id="KW-0663">Pyridoxal phosphate</keyword>
<evidence type="ECO:0000256" key="2">
    <source>
        <dbReference type="HAMAP-Rule" id="MF_03225"/>
    </source>
</evidence>
<dbReference type="GeneID" id="105361553"/>
<dbReference type="Pfam" id="PF01168">
    <property type="entry name" value="Ala_racemase_N"/>
    <property type="match status" value="1"/>
</dbReference>
<dbReference type="Proteomes" id="UP000695007">
    <property type="component" value="Unplaced"/>
</dbReference>
<dbReference type="Gene3D" id="3.20.20.10">
    <property type="entry name" value="Alanine racemase"/>
    <property type="match status" value="1"/>
</dbReference>
<dbReference type="PANTHER" id="PTHR10146">
    <property type="entry name" value="PROLINE SYNTHETASE CO-TRANSCRIBED BACTERIAL HOMOLOG PROTEIN"/>
    <property type="match status" value="1"/>
</dbReference>
<dbReference type="NCBIfam" id="TIGR00044">
    <property type="entry name" value="YggS family pyridoxal phosphate-dependent enzyme"/>
    <property type="match status" value="1"/>
</dbReference>
<organism evidence="6 7">
    <name type="scientific">Ceratosolen solmsi marchali</name>
    <dbReference type="NCBI Taxonomy" id="326594"/>
    <lineage>
        <taxon>Eukaryota</taxon>
        <taxon>Metazoa</taxon>
        <taxon>Ecdysozoa</taxon>
        <taxon>Arthropoda</taxon>
        <taxon>Hexapoda</taxon>
        <taxon>Insecta</taxon>
        <taxon>Pterygota</taxon>
        <taxon>Neoptera</taxon>
        <taxon>Endopterygota</taxon>
        <taxon>Hymenoptera</taxon>
        <taxon>Apocrita</taxon>
        <taxon>Proctotrupomorpha</taxon>
        <taxon>Chalcidoidea</taxon>
        <taxon>Agaonidae</taxon>
        <taxon>Agaoninae</taxon>
        <taxon>Ceratosolen</taxon>
    </lineage>
</organism>
<protein>
    <recommendedName>
        <fullName evidence="2">Pyridoxal phosphate homeostasis protein</fullName>
        <shortName evidence="2">PLP homeostasis protein</shortName>
    </recommendedName>
</protein>